<evidence type="ECO:0000313" key="1">
    <source>
        <dbReference type="EMBL" id="KDM90984.1"/>
    </source>
</evidence>
<proteinExistence type="predicted"/>
<sequence>MNVNSIRESLNLSIANLFAIKEKILKTEKFSEEIIRIHEMTVLLLSFESLTDDEIQDRLFQIDRMNDAIKNYIEFMNSSF</sequence>
<dbReference type="EMBL" id="JMIB01000027">
    <property type="protein sequence ID" value="KDM90984.1"/>
    <property type="molecule type" value="Genomic_DNA"/>
</dbReference>
<organism evidence="1 2">
    <name type="scientific">Photobacterium galatheae</name>
    <dbReference type="NCBI Taxonomy" id="1654360"/>
    <lineage>
        <taxon>Bacteria</taxon>
        <taxon>Pseudomonadati</taxon>
        <taxon>Pseudomonadota</taxon>
        <taxon>Gammaproteobacteria</taxon>
        <taxon>Vibrionales</taxon>
        <taxon>Vibrionaceae</taxon>
        <taxon>Photobacterium</taxon>
    </lineage>
</organism>
<name>A0A066RKV9_9GAMM</name>
<comment type="caution">
    <text evidence="1">The sequence shown here is derived from an EMBL/GenBank/DDBJ whole genome shotgun (WGS) entry which is preliminary data.</text>
</comment>
<accession>A0A066RKV9</accession>
<reference evidence="1 2" key="1">
    <citation type="submission" date="2014-04" db="EMBL/GenBank/DDBJ databases">
        <title>Draft genome sequence of Photobacterium halotolerans S2753: a solonamide, ngercheumicin and holomycin producer.</title>
        <authorList>
            <person name="Machado H.R."/>
            <person name="Gram L."/>
        </authorList>
    </citation>
    <scope>NUCLEOTIDE SEQUENCE [LARGE SCALE GENOMIC DNA]</scope>
    <source>
        <strain evidence="1 2">S2753</strain>
    </source>
</reference>
<dbReference type="Proteomes" id="UP000027192">
    <property type="component" value="Unassembled WGS sequence"/>
</dbReference>
<dbReference type="AlphaFoldDB" id="A0A066RKV9"/>
<protein>
    <submittedName>
        <fullName evidence="1">Uncharacterized protein</fullName>
    </submittedName>
</protein>
<gene>
    <name evidence="1" type="ORF">EA58_14630</name>
</gene>
<evidence type="ECO:0000313" key="2">
    <source>
        <dbReference type="Proteomes" id="UP000027192"/>
    </source>
</evidence>
<keyword evidence="2" id="KW-1185">Reference proteome</keyword>